<dbReference type="RefSeq" id="WP_009361444.1">
    <property type="nucleotide sequence ID" value="NZ_JACHEP010000024.1"/>
</dbReference>
<accession>A0A7W8IUI9</accession>
<dbReference type="Proteomes" id="UP000520011">
    <property type="component" value="Unassembled WGS sequence"/>
</dbReference>
<dbReference type="Gene3D" id="1.10.260.40">
    <property type="entry name" value="lambda repressor-like DNA-binding domains"/>
    <property type="match status" value="1"/>
</dbReference>
<reference evidence="3 4" key="1">
    <citation type="submission" date="2020-08" db="EMBL/GenBank/DDBJ databases">
        <title>Genomic Encyclopedia of Type Strains, Phase IV (KMG-IV): sequencing the most valuable type-strain genomes for metagenomic binning, comparative biology and taxonomic classification.</title>
        <authorList>
            <person name="Goeker M."/>
        </authorList>
    </citation>
    <scope>NUCLEOTIDE SEQUENCE [LARGE SCALE GENOMIC DNA]</scope>
    <source>
        <strain evidence="3 4">DSM 16325</strain>
    </source>
</reference>
<keyword evidence="1" id="KW-0238">DNA-binding</keyword>
<dbReference type="EMBL" id="JACHEP010000024">
    <property type="protein sequence ID" value="MBB5325929.1"/>
    <property type="molecule type" value="Genomic_DNA"/>
</dbReference>
<comment type="caution">
    <text evidence="3">The sequence shown here is derived from an EMBL/GenBank/DDBJ whole genome shotgun (WGS) entry which is preliminary data.</text>
</comment>
<sequence>MSDTLKYIGNQIRFFRNKKELTLEELSNQSNLTKTYLAQIERGEVNVSIRKLESICNALHISLGDIFPTNDSIQTKINSSINKEFIIELIEICIELDKRDLQLLKSLGNEMRNLKKP</sequence>
<dbReference type="InterPro" id="IPR050807">
    <property type="entry name" value="TransReg_Diox_bact_type"/>
</dbReference>
<dbReference type="GO" id="GO:0005829">
    <property type="term" value="C:cytosol"/>
    <property type="evidence" value="ECO:0007669"/>
    <property type="project" value="TreeGrafter"/>
</dbReference>
<dbReference type="InterPro" id="IPR010982">
    <property type="entry name" value="Lambda_DNA-bd_dom_sf"/>
</dbReference>
<organism evidence="3 4">
    <name type="scientific">Anoxybacteroides tepidamans</name>
    <dbReference type="NCBI Taxonomy" id="265948"/>
    <lineage>
        <taxon>Bacteria</taxon>
        <taxon>Bacillati</taxon>
        <taxon>Bacillota</taxon>
        <taxon>Bacilli</taxon>
        <taxon>Bacillales</taxon>
        <taxon>Anoxybacillaceae</taxon>
        <taxon>Anoxybacteroides</taxon>
    </lineage>
</organism>
<evidence type="ECO:0000313" key="4">
    <source>
        <dbReference type="Proteomes" id="UP000520011"/>
    </source>
</evidence>
<evidence type="ECO:0000256" key="1">
    <source>
        <dbReference type="ARBA" id="ARBA00023125"/>
    </source>
</evidence>
<dbReference type="SMART" id="SM00530">
    <property type="entry name" value="HTH_XRE"/>
    <property type="match status" value="1"/>
</dbReference>
<evidence type="ECO:0000313" key="3">
    <source>
        <dbReference type="EMBL" id="MBB5325929.1"/>
    </source>
</evidence>
<name>A0A7W8IUI9_9BACL</name>
<dbReference type="GO" id="GO:0003700">
    <property type="term" value="F:DNA-binding transcription factor activity"/>
    <property type="evidence" value="ECO:0007669"/>
    <property type="project" value="TreeGrafter"/>
</dbReference>
<dbReference type="AlphaFoldDB" id="A0A7W8IUI9"/>
<dbReference type="CDD" id="cd00093">
    <property type="entry name" value="HTH_XRE"/>
    <property type="match status" value="1"/>
</dbReference>
<feature type="domain" description="HTH cro/C1-type" evidence="2">
    <location>
        <begin position="12"/>
        <end position="66"/>
    </location>
</feature>
<keyword evidence="4" id="KW-1185">Reference proteome</keyword>
<dbReference type="GO" id="GO:0003677">
    <property type="term" value="F:DNA binding"/>
    <property type="evidence" value="ECO:0007669"/>
    <property type="project" value="UniProtKB-KW"/>
</dbReference>
<evidence type="ECO:0000259" key="2">
    <source>
        <dbReference type="PROSITE" id="PS50943"/>
    </source>
</evidence>
<dbReference type="Pfam" id="PF01381">
    <property type="entry name" value="HTH_3"/>
    <property type="match status" value="1"/>
</dbReference>
<proteinExistence type="predicted"/>
<gene>
    <name evidence="3" type="ORF">HNQ34_003035</name>
</gene>
<dbReference type="PROSITE" id="PS50943">
    <property type="entry name" value="HTH_CROC1"/>
    <property type="match status" value="1"/>
</dbReference>
<dbReference type="PANTHER" id="PTHR46797:SF1">
    <property type="entry name" value="METHYLPHOSPHONATE SYNTHASE"/>
    <property type="match status" value="1"/>
</dbReference>
<dbReference type="InterPro" id="IPR001387">
    <property type="entry name" value="Cro/C1-type_HTH"/>
</dbReference>
<dbReference type="SUPFAM" id="SSF47413">
    <property type="entry name" value="lambda repressor-like DNA-binding domains"/>
    <property type="match status" value="1"/>
</dbReference>
<dbReference type="PANTHER" id="PTHR46797">
    <property type="entry name" value="HTH-TYPE TRANSCRIPTIONAL REGULATOR"/>
    <property type="match status" value="1"/>
</dbReference>
<protein>
    <submittedName>
        <fullName evidence="3">Transcriptional regulator with XRE-family HTH domain</fullName>
    </submittedName>
</protein>